<dbReference type="InterPro" id="IPR042099">
    <property type="entry name" value="ANL_N_sf"/>
</dbReference>
<dbReference type="PANTHER" id="PTHR24096">
    <property type="entry name" value="LONG-CHAIN-FATTY-ACID--COA LIGASE"/>
    <property type="match status" value="1"/>
</dbReference>
<evidence type="ECO:0000313" key="7">
    <source>
        <dbReference type="EnsemblMetazoa" id="HelroP169565"/>
    </source>
</evidence>
<dbReference type="HOGENOM" id="CLU_666112_0_0_1"/>
<dbReference type="EnsemblMetazoa" id="HelroT169565">
    <property type="protein sequence ID" value="HelroP169565"/>
    <property type="gene ID" value="HelroG169565"/>
</dbReference>
<reference evidence="7" key="3">
    <citation type="submission" date="2015-06" db="UniProtKB">
        <authorList>
            <consortium name="EnsemblMetazoa"/>
        </authorList>
    </citation>
    <scope>IDENTIFICATION</scope>
</reference>
<accession>T1F238</accession>
<sequence length="413" mass="45290">MCTHLLSKYDLNIYLGILSHYKVSTISTLPFIANKIAKSALLDSYDMSGLKEIVCGTAPLSPDIAALLVSRLPNVQVRQAYGLTECSGMCSIVPGDLCNGILPTSVAAAVGDDDDDDVHVDFNGNHIFNNNNNNNNNHISDEHNDININNTSSGVNVASANNSNLINNKNDGLSKNNNTDNVNTSQKDNNTSNNSPNNNKIKIKELYGELEDINKSVYSTELKTVKDKTASIGTPLPGVKMKILCVNTEKVLGPLQPGELLVKCSMVMAGYRNAMIPPEQVPRAIDENGWLHSGDLAYFDEDGYLYIIDRLKDFIKFRSIQVSPVEIESVLMSHHDVIDAGVFSVPHPDDGFHPAAWAVVRPGSKVTGEQLQQYVAERVACYKELKGGVDIVEKILRSQTGKILRRSMYKINK</sequence>
<dbReference type="RefSeq" id="XP_009013658.1">
    <property type="nucleotide sequence ID" value="XM_009015410.1"/>
</dbReference>
<evidence type="ECO:0000259" key="4">
    <source>
        <dbReference type="Pfam" id="PF00501"/>
    </source>
</evidence>
<proteinExistence type="inferred from homology"/>
<evidence type="ECO:0000256" key="2">
    <source>
        <dbReference type="ARBA" id="ARBA00022598"/>
    </source>
</evidence>
<evidence type="ECO:0008006" key="9">
    <source>
        <dbReference type="Google" id="ProtNLM"/>
    </source>
</evidence>
<dbReference type="Gene3D" id="3.40.50.980">
    <property type="match status" value="1"/>
</dbReference>
<dbReference type="GeneID" id="20202888"/>
<feature type="compositionally biased region" description="Low complexity" evidence="3">
    <location>
        <begin position="159"/>
        <end position="178"/>
    </location>
</feature>
<dbReference type="SUPFAM" id="SSF56801">
    <property type="entry name" value="Acetyl-CoA synthetase-like"/>
    <property type="match status" value="1"/>
</dbReference>
<evidence type="ECO:0000259" key="5">
    <source>
        <dbReference type="Pfam" id="PF13193"/>
    </source>
</evidence>
<dbReference type="STRING" id="6412.T1F238"/>
<dbReference type="InterPro" id="IPR025110">
    <property type="entry name" value="AMP-bd_C"/>
</dbReference>
<reference evidence="6 8" key="2">
    <citation type="journal article" date="2013" name="Nature">
        <title>Insights into bilaterian evolution from three spiralian genomes.</title>
        <authorList>
            <person name="Simakov O."/>
            <person name="Marletaz F."/>
            <person name="Cho S.J."/>
            <person name="Edsinger-Gonzales E."/>
            <person name="Havlak P."/>
            <person name="Hellsten U."/>
            <person name="Kuo D.H."/>
            <person name="Larsson T."/>
            <person name="Lv J."/>
            <person name="Arendt D."/>
            <person name="Savage R."/>
            <person name="Osoegawa K."/>
            <person name="de Jong P."/>
            <person name="Grimwood J."/>
            <person name="Chapman J.A."/>
            <person name="Shapiro H."/>
            <person name="Aerts A."/>
            <person name="Otillar R.P."/>
            <person name="Terry A.Y."/>
            <person name="Boore J.L."/>
            <person name="Grigoriev I.V."/>
            <person name="Lindberg D.R."/>
            <person name="Seaver E.C."/>
            <person name="Weisblat D.A."/>
            <person name="Putnam N.H."/>
            <person name="Rokhsar D.S."/>
        </authorList>
    </citation>
    <scope>NUCLEOTIDE SEQUENCE</scope>
</reference>
<dbReference type="InterPro" id="IPR045851">
    <property type="entry name" value="AMP-bd_C_sf"/>
</dbReference>
<evidence type="ECO:0000256" key="1">
    <source>
        <dbReference type="ARBA" id="ARBA00006432"/>
    </source>
</evidence>
<dbReference type="Gene3D" id="3.30.300.30">
    <property type="match status" value="1"/>
</dbReference>
<feature type="domain" description="AMP-binding enzyme C-terminal" evidence="5">
    <location>
        <begin position="326"/>
        <end position="402"/>
    </location>
</feature>
<dbReference type="OrthoDB" id="10253869at2759"/>
<protein>
    <recommendedName>
        <fullName evidence="9">AMP-dependent synthetase/ligase domain-containing protein</fullName>
    </recommendedName>
</protein>
<keyword evidence="8" id="KW-1185">Reference proteome</keyword>
<name>T1F238_HELRO</name>
<reference evidence="8" key="1">
    <citation type="submission" date="2012-12" db="EMBL/GenBank/DDBJ databases">
        <authorList>
            <person name="Hellsten U."/>
            <person name="Grimwood J."/>
            <person name="Chapman J.A."/>
            <person name="Shapiro H."/>
            <person name="Aerts A."/>
            <person name="Otillar R.P."/>
            <person name="Terry A.Y."/>
            <person name="Boore J.L."/>
            <person name="Simakov O."/>
            <person name="Marletaz F."/>
            <person name="Cho S.-J."/>
            <person name="Edsinger-Gonzales E."/>
            <person name="Havlak P."/>
            <person name="Kuo D.-H."/>
            <person name="Larsson T."/>
            <person name="Lv J."/>
            <person name="Arendt D."/>
            <person name="Savage R."/>
            <person name="Osoegawa K."/>
            <person name="de Jong P."/>
            <person name="Lindberg D.R."/>
            <person name="Seaver E.C."/>
            <person name="Weisblat D.A."/>
            <person name="Putnam N.H."/>
            <person name="Grigoriev I.V."/>
            <person name="Rokhsar D.S."/>
        </authorList>
    </citation>
    <scope>NUCLEOTIDE SEQUENCE</scope>
</reference>
<dbReference type="Pfam" id="PF13193">
    <property type="entry name" value="AMP-binding_C"/>
    <property type="match status" value="1"/>
</dbReference>
<dbReference type="Gene3D" id="3.40.50.12780">
    <property type="entry name" value="N-terminal domain of ligase-like"/>
    <property type="match status" value="1"/>
</dbReference>
<feature type="compositionally biased region" description="Polar residues" evidence="3">
    <location>
        <begin position="179"/>
        <end position="188"/>
    </location>
</feature>
<evidence type="ECO:0000313" key="6">
    <source>
        <dbReference type="EMBL" id="ESO07869.1"/>
    </source>
</evidence>
<evidence type="ECO:0000256" key="3">
    <source>
        <dbReference type="SAM" id="MobiDB-lite"/>
    </source>
</evidence>
<dbReference type="EMBL" id="AMQM01003314">
    <property type="status" value="NOT_ANNOTATED_CDS"/>
    <property type="molecule type" value="Genomic_DNA"/>
</dbReference>
<dbReference type="InterPro" id="IPR000873">
    <property type="entry name" value="AMP-dep_synth/lig_dom"/>
</dbReference>
<dbReference type="KEGG" id="hro:HELRODRAFT_169565"/>
<keyword evidence="2" id="KW-0436">Ligase</keyword>
<dbReference type="Pfam" id="PF00501">
    <property type="entry name" value="AMP-binding"/>
    <property type="match status" value="1"/>
</dbReference>
<evidence type="ECO:0000313" key="8">
    <source>
        <dbReference type="Proteomes" id="UP000015101"/>
    </source>
</evidence>
<dbReference type="EMBL" id="KB096134">
    <property type="protein sequence ID" value="ESO07869.1"/>
    <property type="molecule type" value="Genomic_DNA"/>
</dbReference>
<dbReference type="PANTHER" id="PTHR24096:SF149">
    <property type="entry name" value="AMP-BINDING DOMAIN-CONTAINING PROTEIN-RELATED"/>
    <property type="match status" value="1"/>
</dbReference>
<dbReference type="Proteomes" id="UP000015101">
    <property type="component" value="Unassembled WGS sequence"/>
</dbReference>
<dbReference type="AlphaFoldDB" id="T1F238"/>
<gene>
    <name evidence="7" type="primary">20202888</name>
    <name evidence="6" type="ORF">HELRODRAFT_169565</name>
</gene>
<organism evidence="7 8">
    <name type="scientific">Helobdella robusta</name>
    <name type="common">Californian leech</name>
    <dbReference type="NCBI Taxonomy" id="6412"/>
    <lineage>
        <taxon>Eukaryota</taxon>
        <taxon>Metazoa</taxon>
        <taxon>Spiralia</taxon>
        <taxon>Lophotrochozoa</taxon>
        <taxon>Annelida</taxon>
        <taxon>Clitellata</taxon>
        <taxon>Hirudinea</taxon>
        <taxon>Rhynchobdellida</taxon>
        <taxon>Glossiphoniidae</taxon>
        <taxon>Helobdella</taxon>
    </lineage>
</organism>
<feature type="domain" description="AMP-dependent synthetase/ligase" evidence="4">
    <location>
        <begin position="11"/>
        <end position="97"/>
    </location>
</feature>
<dbReference type="CTD" id="20202888"/>
<dbReference type="eggNOG" id="KOG1176">
    <property type="taxonomic scope" value="Eukaryota"/>
</dbReference>
<feature type="region of interest" description="Disordered" evidence="3">
    <location>
        <begin position="159"/>
        <end position="200"/>
    </location>
</feature>
<comment type="similarity">
    <text evidence="1">Belongs to the ATP-dependent AMP-binding enzyme family.</text>
</comment>
<feature type="compositionally biased region" description="Low complexity" evidence="3">
    <location>
        <begin position="189"/>
        <end position="199"/>
    </location>
</feature>
<dbReference type="GO" id="GO:0016405">
    <property type="term" value="F:CoA-ligase activity"/>
    <property type="evidence" value="ECO:0000318"/>
    <property type="project" value="GO_Central"/>
</dbReference>
<dbReference type="InParanoid" id="T1F238"/>